<dbReference type="GO" id="GO:0031047">
    <property type="term" value="P:regulatory ncRNA-mediated gene silencing"/>
    <property type="evidence" value="ECO:0007669"/>
    <property type="project" value="UniProtKB-KW"/>
</dbReference>
<dbReference type="EMBL" id="JAAAIP010000396">
    <property type="protein sequence ID" value="KAG0317936.1"/>
    <property type="molecule type" value="Genomic_DNA"/>
</dbReference>
<keyword evidence="2" id="KW-0963">Cytoplasm</keyword>
<gene>
    <name evidence="9" type="ORF">BGZ99_005943</name>
</gene>
<evidence type="ECO:0000313" key="9">
    <source>
        <dbReference type="EMBL" id="KAG0317936.1"/>
    </source>
</evidence>
<reference evidence="9" key="1">
    <citation type="journal article" date="2020" name="Fungal Divers.">
        <title>Resolving the Mortierellaceae phylogeny through synthesis of multi-gene phylogenetics and phylogenomics.</title>
        <authorList>
            <person name="Vandepol N."/>
            <person name="Liber J."/>
            <person name="Desiro A."/>
            <person name="Na H."/>
            <person name="Kennedy M."/>
            <person name="Barry K."/>
            <person name="Grigoriev I.V."/>
            <person name="Miller A.N."/>
            <person name="O'Donnell K."/>
            <person name="Stajich J.E."/>
            <person name="Bonito G."/>
        </authorList>
    </citation>
    <scope>NUCLEOTIDE SEQUENCE</scope>
    <source>
        <strain evidence="9">REB-010B</strain>
    </source>
</reference>
<feature type="compositionally biased region" description="Low complexity" evidence="7">
    <location>
        <begin position="481"/>
        <end position="511"/>
    </location>
</feature>
<dbReference type="SMART" id="SM00479">
    <property type="entry name" value="EXOIII"/>
    <property type="match status" value="1"/>
</dbReference>
<dbReference type="GO" id="GO:0005737">
    <property type="term" value="C:cytoplasm"/>
    <property type="evidence" value="ECO:0007669"/>
    <property type="project" value="UniProtKB-SubCell"/>
</dbReference>
<feature type="region of interest" description="Disordered" evidence="7">
    <location>
        <begin position="89"/>
        <end position="112"/>
    </location>
</feature>
<name>A0A9P6USZ9_9FUNG</name>
<comment type="caution">
    <text evidence="9">The sequence shown here is derived from an EMBL/GenBank/DDBJ whole genome shotgun (WGS) entry which is preliminary data.</text>
</comment>
<evidence type="ECO:0000259" key="8">
    <source>
        <dbReference type="PROSITE" id="PS50800"/>
    </source>
</evidence>
<keyword evidence="5" id="KW-0269">Exonuclease</keyword>
<evidence type="ECO:0000256" key="2">
    <source>
        <dbReference type="ARBA" id="ARBA00022490"/>
    </source>
</evidence>
<dbReference type="InterPro" id="IPR003034">
    <property type="entry name" value="SAP_dom"/>
</dbReference>
<dbReference type="InterPro" id="IPR047201">
    <property type="entry name" value="ERI-1_3'hExo-like"/>
</dbReference>
<dbReference type="PROSITE" id="PS50800">
    <property type="entry name" value="SAP"/>
    <property type="match status" value="1"/>
</dbReference>
<accession>A0A9P6USZ9</accession>
<dbReference type="InterPro" id="IPR012337">
    <property type="entry name" value="RNaseH-like_sf"/>
</dbReference>
<dbReference type="PANTHER" id="PTHR23044:SF61">
    <property type="entry name" value="3'-5' EXORIBONUCLEASE 1-RELATED"/>
    <property type="match status" value="1"/>
</dbReference>
<dbReference type="GO" id="GO:0003676">
    <property type="term" value="F:nucleic acid binding"/>
    <property type="evidence" value="ECO:0007669"/>
    <property type="project" value="InterPro"/>
</dbReference>
<sequence length="569" mass="62585">MSTRVEALRDQLELLSLDTRGNKTTLRERLRKHLKKNPESAALLKAAASEDNNNIQAQGDDDDDATTAAAVAADGQRGKVTELGSVAIKEDNEEREEQQVEQQEQRLTGKARRRQLRLQGPAQVHAQAQVIRKSDETKNKIVTDAERDNHVEKEIKKVLHGNSRYDYYLCFDVEATCERDFSFEFPNEVIEFPVVLLDGSTLEIVDEFHSYVRPTHRPVLSDFCVQLTGITQETVDAAPTFTEVLDMFEDWLTKHGIILGAGSYYGGHGKNQPKIKKSKNRGGSGSTYNALHHSIPAAAANDFYYGASFCFVTDGPFDIRDFISKQCIHSHIPRPSYFAQSYIDIRTMFRDYFDLVQWCNLEAMLSFLGESFTGRQHSGICDARMVALIAKSLAEGFPTSDGGDGDSISKEDDKDSHPIFAEEKQGLVIQKWDQAKLKRLKEGCVLKANRGTNQAYIKMLSFKRVEKIEAGIAAAAAAEAEGAEESSSSSSAAAPSSPKKTKESAASPSASRPLEVEIKPSDPLPPLELSSLSTPSSPLSPPLSLAAPQVSFVADSKFAILMSDAASIE</sequence>
<feature type="domain" description="SAP" evidence="8">
    <location>
        <begin position="1"/>
        <end position="34"/>
    </location>
</feature>
<evidence type="ECO:0000256" key="7">
    <source>
        <dbReference type="SAM" id="MobiDB-lite"/>
    </source>
</evidence>
<evidence type="ECO:0000256" key="4">
    <source>
        <dbReference type="ARBA" id="ARBA00022801"/>
    </source>
</evidence>
<evidence type="ECO:0000256" key="1">
    <source>
        <dbReference type="ARBA" id="ARBA00004496"/>
    </source>
</evidence>
<dbReference type="CDD" id="cd06133">
    <property type="entry name" value="ERI-1_3'hExo_like"/>
    <property type="match status" value="1"/>
</dbReference>
<dbReference type="Gene3D" id="1.10.720.30">
    <property type="entry name" value="SAP domain"/>
    <property type="match status" value="1"/>
</dbReference>
<keyword evidence="6" id="KW-0943">RNA-mediated gene silencing</keyword>
<evidence type="ECO:0000256" key="6">
    <source>
        <dbReference type="ARBA" id="ARBA00023158"/>
    </source>
</evidence>
<dbReference type="PANTHER" id="PTHR23044">
    <property type="entry name" value="3'-5' EXONUCLEASE ERI1-RELATED"/>
    <property type="match status" value="1"/>
</dbReference>
<dbReference type="AlphaFoldDB" id="A0A9P6USZ9"/>
<dbReference type="Gene3D" id="3.30.420.10">
    <property type="entry name" value="Ribonuclease H-like superfamily/Ribonuclease H"/>
    <property type="match status" value="1"/>
</dbReference>
<keyword evidence="3" id="KW-0540">Nuclease</keyword>
<dbReference type="SUPFAM" id="SSF53098">
    <property type="entry name" value="Ribonuclease H-like"/>
    <property type="match status" value="1"/>
</dbReference>
<evidence type="ECO:0000313" key="10">
    <source>
        <dbReference type="Proteomes" id="UP000738325"/>
    </source>
</evidence>
<keyword evidence="4" id="KW-0378">Hydrolase</keyword>
<dbReference type="InterPro" id="IPR013520">
    <property type="entry name" value="Ribonucl_H"/>
</dbReference>
<keyword evidence="10" id="KW-1185">Reference proteome</keyword>
<dbReference type="InterPro" id="IPR036361">
    <property type="entry name" value="SAP_dom_sf"/>
</dbReference>
<organism evidence="9 10">
    <name type="scientific">Dissophora globulifera</name>
    <dbReference type="NCBI Taxonomy" id="979702"/>
    <lineage>
        <taxon>Eukaryota</taxon>
        <taxon>Fungi</taxon>
        <taxon>Fungi incertae sedis</taxon>
        <taxon>Mucoromycota</taxon>
        <taxon>Mortierellomycotina</taxon>
        <taxon>Mortierellomycetes</taxon>
        <taxon>Mortierellales</taxon>
        <taxon>Mortierellaceae</taxon>
        <taxon>Dissophora</taxon>
    </lineage>
</organism>
<feature type="compositionally biased region" description="Low complexity" evidence="7">
    <location>
        <begin position="527"/>
        <end position="543"/>
    </location>
</feature>
<dbReference type="Proteomes" id="UP000738325">
    <property type="component" value="Unassembled WGS sequence"/>
</dbReference>
<dbReference type="SMART" id="SM00513">
    <property type="entry name" value="SAP"/>
    <property type="match status" value="1"/>
</dbReference>
<evidence type="ECO:0000256" key="3">
    <source>
        <dbReference type="ARBA" id="ARBA00022722"/>
    </source>
</evidence>
<protein>
    <recommendedName>
        <fullName evidence="8">SAP domain-containing protein</fullName>
    </recommendedName>
</protein>
<dbReference type="InterPro" id="IPR051274">
    <property type="entry name" value="3-5_Exoribonuclease"/>
</dbReference>
<comment type="subcellular location">
    <subcellularLocation>
        <location evidence="1">Cytoplasm</location>
    </subcellularLocation>
</comment>
<dbReference type="InterPro" id="IPR036397">
    <property type="entry name" value="RNaseH_sf"/>
</dbReference>
<feature type="region of interest" description="Disordered" evidence="7">
    <location>
        <begin position="481"/>
        <end position="543"/>
    </location>
</feature>
<feature type="region of interest" description="Disordered" evidence="7">
    <location>
        <begin position="49"/>
        <end position="73"/>
    </location>
</feature>
<dbReference type="Pfam" id="PF00929">
    <property type="entry name" value="RNase_T"/>
    <property type="match status" value="1"/>
</dbReference>
<proteinExistence type="predicted"/>
<dbReference type="GO" id="GO:0000175">
    <property type="term" value="F:3'-5'-RNA exonuclease activity"/>
    <property type="evidence" value="ECO:0007669"/>
    <property type="project" value="InterPro"/>
</dbReference>
<evidence type="ECO:0000256" key="5">
    <source>
        <dbReference type="ARBA" id="ARBA00022839"/>
    </source>
</evidence>
<dbReference type="OrthoDB" id="448399at2759"/>